<evidence type="ECO:0000256" key="8">
    <source>
        <dbReference type="SAM" id="MobiDB-lite"/>
    </source>
</evidence>
<feature type="domain" description="C2H2 AKAP95-type" evidence="9">
    <location>
        <begin position="313"/>
        <end position="335"/>
    </location>
</feature>
<feature type="compositionally biased region" description="Gly residues" evidence="8">
    <location>
        <begin position="149"/>
        <end position="167"/>
    </location>
</feature>
<name>A0AAV2LK35_KNICA</name>
<evidence type="ECO:0000256" key="3">
    <source>
        <dbReference type="ARBA" id="ARBA00022737"/>
    </source>
</evidence>
<dbReference type="AlphaFoldDB" id="A0AAV2LK35"/>
<feature type="region of interest" description="Disordered" evidence="8">
    <location>
        <begin position="121"/>
        <end position="299"/>
    </location>
</feature>
<feature type="region of interest" description="Disordered" evidence="8">
    <location>
        <begin position="373"/>
        <end position="480"/>
    </location>
</feature>
<keyword evidence="3" id="KW-0677">Repeat</keyword>
<evidence type="ECO:0000256" key="2">
    <source>
        <dbReference type="ARBA" id="ARBA00022723"/>
    </source>
</evidence>
<feature type="compositionally biased region" description="Low complexity" evidence="8">
    <location>
        <begin position="382"/>
        <end position="391"/>
    </location>
</feature>
<evidence type="ECO:0000313" key="11">
    <source>
        <dbReference type="Proteomes" id="UP001497482"/>
    </source>
</evidence>
<evidence type="ECO:0000256" key="4">
    <source>
        <dbReference type="ARBA" id="ARBA00022771"/>
    </source>
</evidence>
<dbReference type="PROSITE" id="PS51799">
    <property type="entry name" value="ZF_C2H2_AKAP95"/>
    <property type="match status" value="1"/>
</dbReference>
<dbReference type="InterPro" id="IPR034736">
    <property type="entry name" value="ZF_C2H2_AKAP95"/>
</dbReference>
<dbReference type="PANTHER" id="PTHR12190">
    <property type="entry name" value="A-KINASE ANCHOR PROTEIN AKAP 8"/>
    <property type="match status" value="1"/>
</dbReference>
<keyword evidence="6" id="KW-0539">Nucleus</keyword>
<sequence length="491" mass="52695">MDRGYGSGYSGWGGGGPGGRGTHADSIIAKINERLDMLSQLEGGVKTERRYDHFESMDSRSSMASSRDLYRSGGYGFGADRGDNMLLAHRGGSGFGGGMGVGSGAGYDDFSSYGVAKMRPNMREPFGGGQGASSGGWASSNRHSPRRGGNTGGFGGHRGHSPGGGRGKLPSLLSNRMYPESGGFHQGPHDFSGRNFGGGPRAGRQRKRPLNKQVKQQPQKKKKKGPPEGDEPESKINKTESTGADSAAGGGSEPQDKNGHGDESKPAQSTAAADTAEKAEAKTEGGTPQNKGPSHHKQMKNRRGFIDRLMYTCSVCKLRCFYKEDLEAHLESRFHKDHFKYLQSQLTKPTVDFLQGWPGGRDRAPSWALAAGWATPDPTQRSTTSATWRESTTTHDASRGRHEVCLACGPGSSGRRGSRRPIRDWSTAEKRGSGSGETRDATVALERRGTRRWRAGGPGETQDLAEAPREANPLPSDGKAQVFRTSRDCYC</sequence>
<dbReference type="PANTHER" id="PTHR12190:SF4">
    <property type="entry name" value="A-KINASE ANCHOR PROTEIN 8-LIKE"/>
    <property type="match status" value="1"/>
</dbReference>
<evidence type="ECO:0000259" key="9">
    <source>
        <dbReference type="PROSITE" id="PS51799"/>
    </source>
</evidence>
<keyword evidence="2" id="KW-0479">Metal-binding</keyword>
<feature type="compositionally biased region" description="Basic and acidic residues" evidence="8">
    <location>
        <begin position="254"/>
        <end position="265"/>
    </location>
</feature>
<reference evidence="10 11" key="1">
    <citation type="submission" date="2024-04" db="EMBL/GenBank/DDBJ databases">
        <authorList>
            <person name="Waldvogel A.-M."/>
            <person name="Schoenle A."/>
        </authorList>
    </citation>
    <scope>NUCLEOTIDE SEQUENCE [LARGE SCALE GENOMIC DNA]</scope>
</reference>
<dbReference type="Proteomes" id="UP001497482">
    <property type="component" value="Chromosome 3"/>
</dbReference>
<dbReference type="PROSITE" id="PS00028">
    <property type="entry name" value="ZINC_FINGER_C2H2_1"/>
    <property type="match status" value="1"/>
</dbReference>
<keyword evidence="11" id="KW-1185">Reference proteome</keyword>
<dbReference type="InterPro" id="IPR007071">
    <property type="entry name" value="AKAP95"/>
</dbReference>
<evidence type="ECO:0000256" key="5">
    <source>
        <dbReference type="ARBA" id="ARBA00022833"/>
    </source>
</evidence>
<protein>
    <recommendedName>
        <fullName evidence="9">C2H2 AKAP95-type domain-containing protein</fullName>
    </recommendedName>
</protein>
<evidence type="ECO:0000256" key="6">
    <source>
        <dbReference type="ARBA" id="ARBA00023242"/>
    </source>
</evidence>
<keyword evidence="5" id="KW-0862">Zinc</keyword>
<comment type="similarity">
    <text evidence="7">Belongs to the AKAP95 family.</text>
</comment>
<dbReference type="EMBL" id="OZ035825">
    <property type="protein sequence ID" value="CAL1600889.1"/>
    <property type="molecule type" value="Genomic_DNA"/>
</dbReference>
<evidence type="ECO:0000313" key="10">
    <source>
        <dbReference type="EMBL" id="CAL1600889.1"/>
    </source>
</evidence>
<feature type="compositionally biased region" description="Basic and acidic residues" evidence="8">
    <location>
        <begin position="392"/>
        <end position="404"/>
    </location>
</feature>
<accession>A0AAV2LK35</accession>
<dbReference type="GO" id="GO:0003677">
    <property type="term" value="F:DNA binding"/>
    <property type="evidence" value="ECO:0007669"/>
    <property type="project" value="InterPro"/>
</dbReference>
<dbReference type="GO" id="GO:0005634">
    <property type="term" value="C:nucleus"/>
    <property type="evidence" value="ECO:0007669"/>
    <property type="project" value="UniProtKB-SubCell"/>
</dbReference>
<dbReference type="InterPro" id="IPR013087">
    <property type="entry name" value="Znf_C2H2_type"/>
</dbReference>
<proteinExistence type="inferred from homology"/>
<keyword evidence="4 7" id="KW-0863">Zinc-finger</keyword>
<evidence type="ECO:0000256" key="7">
    <source>
        <dbReference type="PROSITE-ProRule" id="PRU01140"/>
    </source>
</evidence>
<feature type="compositionally biased region" description="Basic and acidic residues" evidence="8">
    <location>
        <begin position="421"/>
        <end position="448"/>
    </location>
</feature>
<evidence type="ECO:0000256" key="1">
    <source>
        <dbReference type="ARBA" id="ARBA00004123"/>
    </source>
</evidence>
<dbReference type="GO" id="GO:0008270">
    <property type="term" value="F:zinc ion binding"/>
    <property type="evidence" value="ECO:0007669"/>
    <property type="project" value="UniProtKB-KW"/>
</dbReference>
<gene>
    <name evidence="10" type="ORF">KC01_LOCUS28956</name>
</gene>
<organism evidence="10 11">
    <name type="scientific">Knipowitschia caucasica</name>
    <name type="common">Caucasian dwarf goby</name>
    <name type="synonym">Pomatoschistus caucasicus</name>
    <dbReference type="NCBI Taxonomy" id="637954"/>
    <lineage>
        <taxon>Eukaryota</taxon>
        <taxon>Metazoa</taxon>
        <taxon>Chordata</taxon>
        <taxon>Craniata</taxon>
        <taxon>Vertebrata</taxon>
        <taxon>Euteleostomi</taxon>
        <taxon>Actinopterygii</taxon>
        <taxon>Neopterygii</taxon>
        <taxon>Teleostei</taxon>
        <taxon>Neoteleostei</taxon>
        <taxon>Acanthomorphata</taxon>
        <taxon>Gobiaria</taxon>
        <taxon>Gobiiformes</taxon>
        <taxon>Gobioidei</taxon>
        <taxon>Gobiidae</taxon>
        <taxon>Gobiinae</taxon>
        <taxon>Knipowitschia</taxon>
    </lineage>
</organism>
<comment type="subcellular location">
    <subcellularLocation>
        <location evidence="1">Nucleus</location>
    </subcellularLocation>
</comment>